<organism evidence="2 3">
    <name type="scientific">Prunus persica</name>
    <name type="common">Peach</name>
    <name type="synonym">Amygdalus persica</name>
    <dbReference type="NCBI Taxonomy" id="3760"/>
    <lineage>
        <taxon>Eukaryota</taxon>
        <taxon>Viridiplantae</taxon>
        <taxon>Streptophyta</taxon>
        <taxon>Embryophyta</taxon>
        <taxon>Tracheophyta</taxon>
        <taxon>Spermatophyta</taxon>
        <taxon>Magnoliopsida</taxon>
        <taxon>eudicotyledons</taxon>
        <taxon>Gunneridae</taxon>
        <taxon>Pentapetalae</taxon>
        <taxon>rosids</taxon>
        <taxon>fabids</taxon>
        <taxon>Rosales</taxon>
        <taxon>Rosaceae</taxon>
        <taxon>Amygdaloideae</taxon>
        <taxon>Amygdaleae</taxon>
        <taxon>Prunus</taxon>
    </lineage>
</organism>
<keyword evidence="3" id="KW-1185">Reference proteome</keyword>
<dbReference type="Proteomes" id="UP000006882">
    <property type="component" value="Chromosome G1"/>
</dbReference>
<sequence length="47" mass="5233">MGKKIKSKTPREMQDNTAAAEEENPSSSAKKLLNHWLRFSSGTLGEQ</sequence>
<gene>
    <name evidence="2" type="ORF">PRUPE_1G484700</name>
</gene>
<reference evidence="2 3" key="1">
    <citation type="journal article" date="2013" name="Nat. Genet.">
        <title>The high-quality draft genome of peach (Prunus persica) identifies unique patterns of genetic diversity, domestication and genome evolution.</title>
        <authorList>
            <consortium name="International Peach Genome Initiative"/>
            <person name="Verde I."/>
            <person name="Abbott A.G."/>
            <person name="Scalabrin S."/>
            <person name="Jung S."/>
            <person name="Shu S."/>
            <person name="Marroni F."/>
            <person name="Zhebentyayeva T."/>
            <person name="Dettori M.T."/>
            <person name="Grimwood J."/>
            <person name="Cattonaro F."/>
            <person name="Zuccolo A."/>
            <person name="Rossini L."/>
            <person name="Jenkins J."/>
            <person name="Vendramin E."/>
            <person name="Meisel L.A."/>
            <person name="Decroocq V."/>
            <person name="Sosinski B."/>
            <person name="Prochnik S."/>
            <person name="Mitros T."/>
            <person name="Policriti A."/>
            <person name="Cipriani G."/>
            <person name="Dondini L."/>
            <person name="Ficklin S."/>
            <person name="Goodstein D.M."/>
            <person name="Xuan P."/>
            <person name="Del Fabbro C."/>
            <person name="Aramini V."/>
            <person name="Copetti D."/>
            <person name="Gonzalez S."/>
            <person name="Horner D.S."/>
            <person name="Falchi R."/>
            <person name="Lucas S."/>
            <person name="Mica E."/>
            <person name="Maldonado J."/>
            <person name="Lazzari B."/>
            <person name="Bielenberg D."/>
            <person name="Pirona R."/>
            <person name="Miculan M."/>
            <person name="Barakat A."/>
            <person name="Testolin R."/>
            <person name="Stella A."/>
            <person name="Tartarini S."/>
            <person name="Tonutti P."/>
            <person name="Arus P."/>
            <person name="Orellana A."/>
            <person name="Wells C."/>
            <person name="Main D."/>
            <person name="Vizzotto G."/>
            <person name="Silva H."/>
            <person name="Salamini F."/>
            <person name="Schmutz J."/>
            <person name="Morgante M."/>
            <person name="Rokhsar D.S."/>
        </authorList>
    </citation>
    <scope>NUCLEOTIDE SEQUENCE [LARGE SCALE GENOMIC DNA]</scope>
    <source>
        <strain evidence="3">cv. Nemared</strain>
    </source>
</reference>
<name>A0A251RH53_PRUPE</name>
<dbReference type="Gramene" id="ONI34495">
    <property type="protein sequence ID" value="ONI34495"/>
    <property type="gene ID" value="PRUPE_1G484700"/>
</dbReference>
<protein>
    <submittedName>
        <fullName evidence="2">Uncharacterized protein</fullName>
    </submittedName>
</protein>
<evidence type="ECO:0000313" key="3">
    <source>
        <dbReference type="Proteomes" id="UP000006882"/>
    </source>
</evidence>
<dbReference type="AlphaFoldDB" id="A0A251RH53"/>
<evidence type="ECO:0000256" key="1">
    <source>
        <dbReference type="SAM" id="MobiDB-lite"/>
    </source>
</evidence>
<accession>A0A251RH53</accession>
<feature type="region of interest" description="Disordered" evidence="1">
    <location>
        <begin position="1"/>
        <end position="29"/>
    </location>
</feature>
<evidence type="ECO:0000313" key="2">
    <source>
        <dbReference type="EMBL" id="ONI34495.1"/>
    </source>
</evidence>
<dbReference type="EMBL" id="CM007651">
    <property type="protein sequence ID" value="ONI34495.1"/>
    <property type="molecule type" value="Genomic_DNA"/>
</dbReference>
<proteinExistence type="predicted"/>